<evidence type="ECO:0000313" key="3">
    <source>
        <dbReference type="Proteomes" id="UP000601435"/>
    </source>
</evidence>
<dbReference type="Proteomes" id="UP000601435">
    <property type="component" value="Unassembled WGS sequence"/>
</dbReference>
<accession>A0A813C425</accession>
<evidence type="ECO:0000313" key="2">
    <source>
        <dbReference type="EMBL" id="CAE7937902.1"/>
    </source>
</evidence>
<sequence>MSSGSVFIPYPMKQLLRPRFSWAMIWTILSMAAAMKLGQESNTDAEAIHTAYTADSEHLHGSAEMQSALLARSSRSASQSSDASLDAAVSAKIFGSIIDTFEQLGTVLTDAGMEIGTALGNSAMVIGKQVIEPPRLKFDTDLRTLATSIGTAPLTLGRSYTDVISVTATQATQLARTTLEHAKKGVAQGEKIASKVGNLIVDKTRVLGDPINKVGPLAAGLLSDAWAAVKSFVNCFDIQVSLCLVLLGSQCDCGPGKSHVNIDDDWMEVRCVFTSTSEFSRSFGVRATQDSDGDSNLLPGGEYDEPYATWEDIKTSTGGLQEMQAEGPEGLCETELKVAVDGKTLWSPDMTVKVWENGDTWIKISGSVRGSYDTLVTGQGSCSYTLRRGVLRREVLHLDLIGACTQKTVSLMYSAGVMVSLQMVAELVGEGVLTGTIDMSNDVEFQISADVFVKKNGESTVSVSSNQVKKPPRSGRVQKQGVAYAWYPGYIRSLLEASDSVSRPWNRSKASLEMLESKAVSLYTDFTITGFGIPQWLKDWLKDEFLRSKIKAAIIEGAKAMLEMWPDCVPGSSVKSKIEQAAIDAGNAIAALIPGLQLTWDLKPILLLKPQMFFCKEVWTYPEEREDFEKAPCAEDLGCRTAGQDPPDESEVEMVPPEQAQPPSVSRSDDASSCPSSLRMGDRVIELGDFRIAEIDPSHLSISHRDGRVGAVWKSDGATWRGHLRERRTETTWAKYNAWALNRPVGPGMGKNIKFGYEFIQIGKFRLGTITNQDHSYFSVSHATTGKTSMVLEDDGTYMWGPRDYDVMDRPDGVAAGISYGDRWIQIGDFRFGDAGGDFAFLHTSNVTLEVYTSAGDFIESNARAGRGVSLLDLHPASWTCPSIGDLGHGKCSEDFGGWGDRFVQLGDWRLAAIDEDNFAFVHKNGKNSEIFKSDGNRVSGRFSDSVWRRPLGFPHGITFGQNFIQIGSFRLTAFDWNHLSISHQYGDRYLQLGRFRIGVADDPGPGFIQFGDWRMAAVDKYHFSISHRSRLSSVIYRGSDGTVHAGPFPHNPPSKNGWDNRESGYVPAGDLQEVKIGDRFIQFGKFWRVGEFNAMLSISHSEGQTLLVIQQDGTMIAGPSTANNLFIRRGEPKGVTFGDRFVQIGNFRLGDVDGWHFSISHVNTEKLLDLFKGDGSRELGNGRTNHMTTLGRPLQDCKVFPDKPRLFSFDTLYAFYNPWHERYLSLNSVADMTSTAISGGPNDLPYNRAHERFAVVNAGNGLFGLHNAKNNRFMMLEGVEMMASPLRAAAFGVKSGWVSVKFEIVDAGDGMVGLYSPFHRRLAQMRPDGTVRATNSHVNDAQDLPANTDWIWERFYMVPVKNYLQPGTMVGLWNPTERRFLQMDSGRMEGTGQLDANFLQDRHTWERFRVFDAGNGMVALHNYHWNRYVRMIWNGQQHAVAVSSVSPDD</sequence>
<keyword evidence="3" id="KW-1185">Reference proteome</keyword>
<comment type="caution">
    <text evidence="2">The sequence shown here is derived from an EMBL/GenBank/DDBJ whole genome shotgun (WGS) entry which is preliminary data.</text>
</comment>
<dbReference type="Gene3D" id="2.80.10.50">
    <property type="match status" value="1"/>
</dbReference>
<organism evidence="2 3">
    <name type="scientific">Symbiodinium necroappetens</name>
    <dbReference type="NCBI Taxonomy" id="1628268"/>
    <lineage>
        <taxon>Eukaryota</taxon>
        <taxon>Sar</taxon>
        <taxon>Alveolata</taxon>
        <taxon>Dinophyceae</taxon>
        <taxon>Suessiales</taxon>
        <taxon>Symbiodiniaceae</taxon>
        <taxon>Symbiodinium</taxon>
    </lineage>
</organism>
<reference evidence="2" key="1">
    <citation type="submission" date="2021-02" db="EMBL/GenBank/DDBJ databases">
        <authorList>
            <person name="Dougan E. K."/>
            <person name="Rhodes N."/>
            <person name="Thang M."/>
            <person name="Chan C."/>
        </authorList>
    </citation>
    <scope>NUCLEOTIDE SEQUENCE</scope>
</reference>
<feature type="region of interest" description="Disordered" evidence="1">
    <location>
        <begin position="637"/>
        <end position="677"/>
    </location>
</feature>
<protein>
    <submittedName>
        <fullName evidence="2">Uncharacterized protein</fullName>
    </submittedName>
</protein>
<dbReference type="CDD" id="cd00257">
    <property type="entry name" value="beta-trefoil_FSCN-like"/>
    <property type="match status" value="2"/>
</dbReference>
<name>A0A813C425_9DINO</name>
<dbReference type="EMBL" id="CAJNJA010085042">
    <property type="protein sequence ID" value="CAE7937902.1"/>
    <property type="molecule type" value="Genomic_DNA"/>
</dbReference>
<feature type="compositionally biased region" description="Low complexity" evidence="1">
    <location>
        <begin position="662"/>
        <end position="677"/>
    </location>
</feature>
<evidence type="ECO:0000256" key="1">
    <source>
        <dbReference type="SAM" id="MobiDB-lite"/>
    </source>
</evidence>
<gene>
    <name evidence="2" type="ORF">SNEC2469_LOCUS32934</name>
</gene>
<dbReference type="OrthoDB" id="410237at2759"/>
<proteinExistence type="predicted"/>
<feature type="non-terminal residue" evidence="2">
    <location>
        <position position="1"/>
    </location>
</feature>